<dbReference type="VEuPathDB" id="FungiDB:PSHT_11071"/>
<name>A0A2S4VXQ1_9BASI</name>
<organism evidence="2 3">
    <name type="scientific">Puccinia striiformis</name>
    <dbReference type="NCBI Taxonomy" id="27350"/>
    <lineage>
        <taxon>Eukaryota</taxon>
        <taxon>Fungi</taxon>
        <taxon>Dikarya</taxon>
        <taxon>Basidiomycota</taxon>
        <taxon>Pucciniomycotina</taxon>
        <taxon>Pucciniomycetes</taxon>
        <taxon>Pucciniales</taxon>
        <taxon>Pucciniaceae</taxon>
        <taxon>Puccinia</taxon>
    </lineage>
</organism>
<evidence type="ECO:0000313" key="3">
    <source>
        <dbReference type="Proteomes" id="UP000239156"/>
    </source>
</evidence>
<accession>A0A2S4VXQ1</accession>
<evidence type="ECO:0000256" key="1">
    <source>
        <dbReference type="SAM" id="MobiDB-lite"/>
    </source>
</evidence>
<dbReference type="VEuPathDB" id="FungiDB:PSTT_03093"/>
<sequence length="319" mass="35489">MLRDTCDQRCNQYNTIPVSSNGETALLRFKKRPFFADSHRALIGISNEQCHRPSITADSNPVTEDPSGGTEGNDEEVEPQATSQRRVTKKVASKVHQVSKRTGKGIEVNLAQDSDDEHSQLAAKKDKTKDSNGFDHWVLYFHPPGQGPKQKPNSEAYACRWCPKESHRDRANYKSSQKKSCAGQAQAIKSGCNLPPTPAEVIAEKVKSGAAKPGTLIASTTRGKFDNTTMIKLLIIWLIRECLPWLRMEDFHLQLAFDHAIISSSLPSRVWAAAQAHRLYLKQRSQVIKLIEESNSKISLISDVWTTKGSHKAFVGITV</sequence>
<keyword evidence="3" id="KW-1185">Reference proteome</keyword>
<gene>
    <name evidence="2" type="ORF">PSTT_03093</name>
</gene>
<reference evidence="2" key="1">
    <citation type="submission" date="2017-12" db="EMBL/GenBank/DDBJ databases">
        <title>Gene loss provides genomic basis for host adaptation in cereal stripe rust fungi.</title>
        <authorList>
            <person name="Xia C."/>
        </authorList>
    </citation>
    <scope>NUCLEOTIDE SEQUENCE [LARGE SCALE GENOMIC DNA]</scope>
    <source>
        <strain evidence="2">93-210</strain>
    </source>
</reference>
<dbReference type="AlphaFoldDB" id="A0A2S4VXQ1"/>
<dbReference type="PANTHER" id="PTHR47501:SF5">
    <property type="entry name" value="HAT C-TERMINAL DIMERISATION DOMAIN-CONTAINING PROTEIN"/>
    <property type="match status" value="1"/>
</dbReference>
<proteinExistence type="predicted"/>
<dbReference type="EMBL" id="PKSL01000019">
    <property type="protein sequence ID" value="POW14249.1"/>
    <property type="molecule type" value="Genomic_DNA"/>
</dbReference>
<dbReference type="PANTHER" id="PTHR47501">
    <property type="entry name" value="TRANSPOSASE-RELATED"/>
    <property type="match status" value="1"/>
</dbReference>
<evidence type="ECO:0008006" key="4">
    <source>
        <dbReference type="Google" id="ProtNLM"/>
    </source>
</evidence>
<evidence type="ECO:0000313" key="2">
    <source>
        <dbReference type="EMBL" id="POW14249.1"/>
    </source>
</evidence>
<feature type="compositionally biased region" description="Basic and acidic residues" evidence="1">
    <location>
        <begin position="117"/>
        <end position="129"/>
    </location>
</feature>
<feature type="region of interest" description="Disordered" evidence="1">
    <location>
        <begin position="49"/>
        <end position="129"/>
    </location>
</feature>
<dbReference type="Proteomes" id="UP000239156">
    <property type="component" value="Unassembled WGS sequence"/>
</dbReference>
<comment type="caution">
    <text evidence="2">The sequence shown here is derived from an EMBL/GenBank/DDBJ whole genome shotgun (WGS) entry which is preliminary data.</text>
</comment>
<protein>
    <recommendedName>
        <fullName evidence="4">HAT C-terminal dimerisation domain-containing protein</fullName>
    </recommendedName>
</protein>
<feature type="compositionally biased region" description="Basic residues" evidence="1">
    <location>
        <begin position="86"/>
        <end position="103"/>
    </location>
</feature>